<feature type="domain" description="Serine hydroxymethyltransferase-like" evidence="9">
    <location>
        <begin position="43"/>
        <end position="429"/>
    </location>
</feature>
<sequence length="480" mass="52743">MRPYTIKGIVTFISANILYARTKQHISSEMSPQMCFNDHVGLMEYDPEMYNLIKCEEHRIKSSIDLIASENFVSTAVMECLGSCLTFKYSEGTVGKRFYGGCDVVDKVEQLCKDRALKAFGLDPKVWDVNVQALSGSPANISVLIGLLNLHDKIMGLNLTSGGHLTHGYYMGHKTINATSKLFNSLSYELDPQTGLIDYQQLDKLAKMFCPKLIIAGASSYSRFINYSKFREICDSVGAYLMADISHISGLVAAGLHPSPFDHCDVVTSTTHKTLKGPRAGLIFFNTQKNADIKAKIDGGVFPMMQGGPHNNTIAGIATQLKQVMSPEWKEYAATIIRCAKRLASELTNMGFDILTGGTDNHTVILSLRKYGLTGSKGQTICDSVNITLSKTTIPGDTSPHNPSGVRLGTAALVSRGCKEEDMVTVAAFLKESFDLARDLQDKYGKMLKDFIKGVEESDKVKDLRARVEEWALKFPTPGI</sequence>
<protein>
    <recommendedName>
        <fullName evidence="8">Serine hydroxymethyltransferase</fullName>
        <ecNumber evidence="8">2.1.2.1</ecNumber>
    </recommendedName>
</protein>
<name>A0A1R4AA70_BABMR</name>
<keyword evidence="6 7" id="KW-0663">Pyridoxal phosphate</keyword>
<evidence type="ECO:0000313" key="11">
    <source>
        <dbReference type="Proteomes" id="UP000002899"/>
    </source>
</evidence>
<accession>A0A1R4AA70</accession>
<comment type="function">
    <text evidence="8">Interconversion of serine and glycine.</text>
</comment>
<dbReference type="EC" id="2.1.2.1" evidence="8"/>
<organism evidence="10 11">
    <name type="scientific">Babesia microti (strain RI)</name>
    <dbReference type="NCBI Taxonomy" id="1133968"/>
    <lineage>
        <taxon>Eukaryota</taxon>
        <taxon>Sar</taxon>
        <taxon>Alveolata</taxon>
        <taxon>Apicomplexa</taxon>
        <taxon>Aconoidasida</taxon>
        <taxon>Piroplasmida</taxon>
        <taxon>Babesiidae</taxon>
        <taxon>Babesia</taxon>
    </lineage>
</organism>
<keyword evidence="11" id="KW-1185">Reference proteome</keyword>
<dbReference type="GO" id="GO:0019264">
    <property type="term" value="P:glycine biosynthetic process from serine"/>
    <property type="evidence" value="ECO:0007669"/>
    <property type="project" value="InterPro"/>
</dbReference>
<keyword evidence="4 8" id="KW-0554">One-carbon metabolism</keyword>
<dbReference type="GO" id="GO:0032259">
    <property type="term" value="P:methylation"/>
    <property type="evidence" value="ECO:0007669"/>
    <property type="project" value="UniProtKB-KW"/>
</dbReference>
<proteinExistence type="inferred from homology"/>
<dbReference type="Gene3D" id="3.90.1150.10">
    <property type="entry name" value="Aspartate Aminotransferase, domain 1"/>
    <property type="match status" value="1"/>
</dbReference>
<dbReference type="Pfam" id="PF00464">
    <property type="entry name" value="SHMT"/>
    <property type="match status" value="1"/>
</dbReference>
<dbReference type="HAMAP" id="MF_00051">
    <property type="entry name" value="SHMT"/>
    <property type="match status" value="1"/>
</dbReference>
<evidence type="ECO:0000256" key="6">
    <source>
        <dbReference type="ARBA" id="ARBA00022898"/>
    </source>
</evidence>
<dbReference type="InterPro" id="IPR049943">
    <property type="entry name" value="Ser_HO-MeTrfase-like"/>
</dbReference>
<dbReference type="OrthoDB" id="10265628at2759"/>
<comment type="pathway">
    <text evidence="2 8">One-carbon metabolism; tetrahydrofolate interconversion.</text>
</comment>
<dbReference type="InterPro" id="IPR019798">
    <property type="entry name" value="Ser_HO-MeTrfase_PLP_BS"/>
</dbReference>
<dbReference type="GO" id="GO:0008168">
    <property type="term" value="F:methyltransferase activity"/>
    <property type="evidence" value="ECO:0007669"/>
    <property type="project" value="UniProtKB-KW"/>
</dbReference>
<dbReference type="SUPFAM" id="SSF53383">
    <property type="entry name" value="PLP-dependent transferases"/>
    <property type="match status" value="1"/>
</dbReference>
<dbReference type="VEuPathDB" id="PiroplasmaDB:BMR1_02g01250"/>
<dbReference type="PANTHER" id="PTHR11680">
    <property type="entry name" value="SERINE HYDROXYMETHYLTRANSFERASE"/>
    <property type="match status" value="1"/>
</dbReference>
<reference evidence="10 11" key="3">
    <citation type="journal article" date="2016" name="Sci. Rep.">
        <title>Genome-wide diversity and gene expression profiling of Babesia microti isolates identify polymorphic genes that mediate host-pathogen interactions.</title>
        <authorList>
            <person name="Silva J.C."/>
            <person name="Cornillot E."/>
            <person name="McCracken C."/>
            <person name="Usmani-Brown S."/>
            <person name="Dwivedi A."/>
            <person name="Ifeonu O.O."/>
            <person name="Crabtree J."/>
            <person name="Gotia H.T."/>
            <person name="Virji A.Z."/>
            <person name="Reynes C."/>
            <person name="Colinge J."/>
            <person name="Kumar V."/>
            <person name="Lawres L."/>
            <person name="Pazzi J.E."/>
            <person name="Pablo J.V."/>
            <person name="Hung C."/>
            <person name="Brancato J."/>
            <person name="Kumari P."/>
            <person name="Orvis J."/>
            <person name="Tretina K."/>
            <person name="Chibucos M."/>
            <person name="Ott S."/>
            <person name="Sadzewicz L."/>
            <person name="Sengamalay N."/>
            <person name="Shetty A.C."/>
            <person name="Su Q."/>
            <person name="Tallon L."/>
            <person name="Fraser C.M."/>
            <person name="Frutos R."/>
            <person name="Molina D.M."/>
            <person name="Krause P.J."/>
            <person name="Ben Mamoun C."/>
        </authorList>
    </citation>
    <scope>NUCLEOTIDE SEQUENCE [LARGE SCALE GENOMIC DNA]</scope>
    <source>
        <strain evidence="10 11">RI</strain>
    </source>
</reference>
<dbReference type="GO" id="GO:0030170">
    <property type="term" value="F:pyridoxal phosphate binding"/>
    <property type="evidence" value="ECO:0007669"/>
    <property type="project" value="InterPro"/>
</dbReference>
<dbReference type="RefSeq" id="XP_021338100.1">
    <property type="nucleotide sequence ID" value="XM_021483144.1"/>
</dbReference>
<gene>
    <name evidence="10" type="ORF">BMR1_02g01250</name>
</gene>
<evidence type="ECO:0000256" key="8">
    <source>
        <dbReference type="RuleBase" id="RU000585"/>
    </source>
</evidence>
<dbReference type="PANTHER" id="PTHR11680:SF35">
    <property type="entry name" value="SERINE HYDROXYMETHYLTRANSFERASE 1"/>
    <property type="match status" value="1"/>
</dbReference>
<dbReference type="InterPro" id="IPR039429">
    <property type="entry name" value="SHMT-like_dom"/>
</dbReference>
<feature type="modified residue" description="N6-(pyridoxal phosphate)lysine" evidence="7">
    <location>
        <position position="273"/>
    </location>
</feature>
<dbReference type="InterPro" id="IPR015421">
    <property type="entry name" value="PyrdxlP-dep_Trfase_major"/>
</dbReference>
<dbReference type="UniPathway" id="UPA00193"/>
<reference evidence="10 11" key="1">
    <citation type="journal article" date="2012" name="Nucleic Acids Res.">
        <title>Sequencing of the smallest Apicomplexan genome from the human pathogen Babesia microti.</title>
        <authorList>
            <person name="Cornillot E."/>
            <person name="Hadj-Kaddour K."/>
            <person name="Dassouli A."/>
            <person name="Noel B."/>
            <person name="Ranwez V."/>
            <person name="Vacherie B."/>
            <person name="Augagneur Y."/>
            <person name="Bres V."/>
            <person name="Duclos A."/>
            <person name="Randazzo S."/>
            <person name="Carcy B."/>
            <person name="Debierre-Grockiego F."/>
            <person name="Delbecq S."/>
            <person name="Moubri-Menage K."/>
            <person name="Shams-Eldin H."/>
            <person name="Usmani-Brown S."/>
            <person name="Bringaud F."/>
            <person name="Wincker P."/>
            <person name="Vivares C.P."/>
            <person name="Schwarz R.T."/>
            <person name="Schetters T.P."/>
            <person name="Krause P.J."/>
            <person name="Gorenflot A."/>
            <person name="Berry V."/>
            <person name="Barbe V."/>
            <person name="Ben Mamoun C."/>
        </authorList>
    </citation>
    <scope>NUCLEOTIDE SEQUENCE [LARGE SCALE GENOMIC DNA]</scope>
    <source>
        <strain evidence="10 11">RI</strain>
    </source>
</reference>
<dbReference type="Proteomes" id="UP000002899">
    <property type="component" value="Chromosome II"/>
</dbReference>
<dbReference type="GeneID" id="24424037"/>
<dbReference type="Gene3D" id="3.40.640.10">
    <property type="entry name" value="Type I PLP-dependent aspartate aminotransferase-like (Major domain)"/>
    <property type="match status" value="1"/>
</dbReference>
<comment type="similarity">
    <text evidence="3 8">Belongs to the SHMT family.</text>
</comment>
<evidence type="ECO:0000259" key="9">
    <source>
        <dbReference type="Pfam" id="PF00464"/>
    </source>
</evidence>
<dbReference type="GO" id="GO:0035999">
    <property type="term" value="P:tetrahydrofolate interconversion"/>
    <property type="evidence" value="ECO:0007669"/>
    <property type="project" value="UniProtKB-UniPathway"/>
</dbReference>
<evidence type="ECO:0000313" key="10">
    <source>
        <dbReference type="EMBL" id="SJK85889.1"/>
    </source>
</evidence>
<dbReference type="EMBL" id="FO082872">
    <property type="protein sequence ID" value="SJK85889.1"/>
    <property type="molecule type" value="Genomic_DNA"/>
</dbReference>
<comment type="cofactor">
    <cofactor evidence="1 7 8">
        <name>pyridoxal 5'-phosphate</name>
        <dbReference type="ChEBI" id="CHEBI:597326"/>
    </cofactor>
</comment>
<dbReference type="InterPro" id="IPR015424">
    <property type="entry name" value="PyrdxlP-dep_Trfase"/>
</dbReference>
<dbReference type="GO" id="GO:0004372">
    <property type="term" value="F:glycine hydroxymethyltransferase activity"/>
    <property type="evidence" value="ECO:0007669"/>
    <property type="project" value="UniProtKB-EC"/>
</dbReference>
<evidence type="ECO:0000256" key="3">
    <source>
        <dbReference type="ARBA" id="ARBA00006376"/>
    </source>
</evidence>
<dbReference type="CDD" id="cd00378">
    <property type="entry name" value="SHMT"/>
    <property type="match status" value="1"/>
</dbReference>
<dbReference type="InterPro" id="IPR015422">
    <property type="entry name" value="PyrdxlP-dep_Trfase_small"/>
</dbReference>
<evidence type="ECO:0000256" key="1">
    <source>
        <dbReference type="ARBA" id="ARBA00001933"/>
    </source>
</evidence>
<dbReference type="AlphaFoldDB" id="A0A1R4AA70"/>
<dbReference type="GO" id="GO:0005739">
    <property type="term" value="C:mitochondrion"/>
    <property type="evidence" value="ECO:0007669"/>
    <property type="project" value="TreeGrafter"/>
</dbReference>
<dbReference type="PIRSF" id="PIRSF000412">
    <property type="entry name" value="SHMT"/>
    <property type="match status" value="1"/>
</dbReference>
<reference evidence="10 11" key="2">
    <citation type="journal article" date="2013" name="PLoS ONE">
        <title>Whole genome mapping and re-organization of the nuclear and mitochondrial genomes of Babesia microti isolates.</title>
        <authorList>
            <person name="Cornillot E."/>
            <person name="Dassouli A."/>
            <person name="Garg A."/>
            <person name="Pachikara N."/>
            <person name="Randazzo S."/>
            <person name="Depoix D."/>
            <person name="Carcy B."/>
            <person name="Delbecq S."/>
            <person name="Frutos R."/>
            <person name="Silva J.C."/>
            <person name="Sutton R."/>
            <person name="Krause P.J."/>
            <person name="Mamoun C.B."/>
        </authorList>
    </citation>
    <scope>NUCLEOTIDE SEQUENCE [LARGE SCALE GENOMIC DNA]</scope>
    <source>
        <strain evidence="10 11">RI</strain>
    </source>
</reference>
<comment type="catalytic activity">
    <reaction evidence="8">
        <text>(6R)-5,10-methylene-5,6,7,8-tetrahydrofolate + glycine + H2O = (6S)-5,6,7,8-tetrahydrofolate + L-serine</text>
        <dbReference type="Rhea" id="RHEA:15481"/>
        <dbReference type="ChEBI" id="CHEBI:15377"/>
        <dbReference type="ChEBI" id="CHEBI:15636"/>
        <dbReference type="ChEBI" id="CHEBI:33384"/>
        <dbReference type="ChEBI" id="CHEBI:57305"/>
        <dbReference type="ChEBI" id="CHEBI:57453"/>
        <dbReference type="EC" id="2.1.2.1"/>
    </reaction>
</comment>
<keyword evidence="5 8" id="KW-0808">Transferase</keyword>
<dbReference type="KEGG" id="bmic:BMR1_02g01250"/>
<evidence type="ECO:0000256" key="4">
    <source>
        <dbReference type="ARBA" id="ARBA00022563"/>
    </source>
</evidence>
<dbReference type="NCBIfam" id="NF000586">
    <property type="entry name" value="PRK00011.1"/>
    <property type="match status" value="1"/>
</dbReference>
<evidence type="ECO:0000256" key="2">
    <source>
        <dbReference type="ARBA" id="ARBA00004777"/>
    </source>
</evidence>
<evidence type="ECO:0000256" key="5">
    <source>
        <dbReference type="ARBA" id="ARBA00022679"/>
    </source>
</evidence>
<evidence type="ECO:0000256" key="7">
    <source>
        <dbReference type="PIRSR" id="PIRSR000412-50"/>
    </source>
</evidence>
<dbReference type="InterPro" id="IPR001085">
    <property type="entry name" value="Ser_HO-MeTrfase"/>
</dbReference>
<dbReference type="PROSITE" id="PS00096">
    <property type="entry name" value="SHMT"/>
    <property type="match status" value="1"/>
</dbReference>